<evidence type="ECO:0000313" key="2">
    <source>
        <dbReference type="EMBL" id="KAF9762467.1"/>
    </source>
</evidence>
<name>A0A9P6GXI6_9MICR</name>
<keyword evidence="3" id="KW-1185">Reference proteome</keyword>
<evidence type="ECO:0000256" key="1">
    <source>
        <dbReference type="SAM" id="MobiDB-lite"/>
    </source>
</evidence>
<organism evidence="2 3">
    <name type="scientific">Nosema granulosis</name>
    <dbReference type="NCBI Taxonomy" id="83296"/>
    <lineage>
        <taxon>Eukaryota</taxon>
        <taxon>Fungi</taxon>
        <taxon>Fungi incertae sedis</taxon>
        <taxon>Microsporidia</taxon>
        <taxon>Nosematidae</taxon>
        <taxon>Nosema</taxon>
    </lineage>
</organism>
<gene>
    <name evidence="2" type="ORF">NGRA_1985</name>
</gene>
<dbReference type="EMBL" id="SBJO01000163">
    <property type="protein sequence ID" value="KAF9762467.1"/>
    <property type="molecule type" value="Genomic_DNA"/>
</dbReference>
<accession>A0A9P6GXI6</accession>
<feature type="region of interest" description="Disordered" evidence="1">
    <location>
        <begin position="82"/>
        <end position="111"/>
    </location>
</feature>
<sequence length="111" mass="13002">MTYIAKTRSNGDTSESRGHVARYLLQDAKRIRAKVLMQEDSDEVGRQASQFAGTELQDFIIEIFLVRSKNWEEVVAELEKHVAKEEEREKRECQRNRSDDDHDEGNYKRDA</sequence>
<dbReference type="Proteomes" id="UP000740883">
    <property type="component" value="Unassembled WGS sequence"/>
</dbReference>
<comment type="caution">
    <text evidence="2">The sequence shown here is derived from an EMBL/GenBank/DDBJ whole genome shotgun (WGS) entry which is preliminary data.</text>
</comment>
<proteinExistence type="predicted"/>
<evidence type="ECO:0000313" key="3">
    <source>
        <dbReference type="Proteomes" id="UP000740883"/>
    </source>
</evidence>
<dbReference type="OrthoDB" id="10587258at2759"/>
<protein>
    <submittedName>
        <fullName evidence="2">Uncharacterized protein</fullName>
    </submittedName>
</protein>
<reference evidence="2 3" key="1">
    <citation type="journal article" date="2020" name="Genome Biol. Evol.">
        <title>Comparative genomics of strictly vertically transmitted, feminizing microsporidia endosymbionts of amphipod crustaceans.</title>
        <authorList>
            <person name="Cormier A."/>
            <person name="Chebbi M.A."/>
            <person name="Giraud I."/>
            <person name="Wattier R."/>
            <person name="Teixeira M."/>
            <person name="Gilbert C."/>
            <person name="Rigaud T."/>
            <person name="Cordaux R."/>
        </authorList>
    </citation>
    <scope>NUCLEOTIDE SEQUENCE [LARGE SCALE GENOMIC DNA]</scope>
    <source>
        <strain evidence="2 3">Ou3-Ou53</strain>
    </source>
</reference>
<dbReference type="AlphaFoldDB" id="A0A9P6GXI6"/>